<dbReference type="Proteomes" id="UP000249046">
    <property type="component" value="Unassembled WGS sequence"/>
</dbReference>
<sequence>MTLIELAGFAVGMQRSVRQAMPDRPIAVTVIDLAPSEPLPPEPEPAPIAARPSRIAIAPPKAPVAPPPPVRPEAPTTTQGRIGAGAAAGLFNPDGSVRLPDRAPAPTAEPTNPQQAGQQRWAELQRRGENPLDCQRTRFAQAFRRDESAGDEVARKYLAWIGLANAESIERNAGRRAERAADGCDPAR</sequence>
<dbReference type="AlphaFoldDB" id="A0A2W5KQG6"/>
<feature type="region of interest" description="Disordered" evidence="1">
    <location>
        <begin position="169"/>
        <end position="188"/>
    </location>
</feature>
<gene>
    <name evidence="2" type="ORF">DI564_03015</name>
</gene>
<organism evidence="2 3">
    <name type="scientific">Rhodanobacter denitrificans</name>
    <dbReference type="NCBI Taxonomy" id="666685"/>
    <lineage>
        <taxon>Bacteria</taxon>
        <taxon>Pseudomonadati</taxon>
        <taxon>Pseudomonadota</taxon>
        <taxon>Gammaproteobacteria</taxon>
        <taxon>Lysobacterales</taxon>
        <taxon>Rhodanobacteraceae</taxon>
        <taxon>Rhodanobacter</taxon>
    </lineage>
</organism>
<evidence type="ECO:0000313" key="2">
    <source>
        <dbReference type="EMBL" id="PZQ18299.1"/>
    </source>
</evidence>
<accession>A0A2W5KQG6</accession>
<protein>
    <submittedName>
        <fullName evidence="2">Uncharacterized protein</fullName>
    </submittedName>
</protein>
<comment type="caution">
    <text evidence="2">The sequence shown here is derived from an EMBL/GenBank/DDBJ whole genome shotgun (WGS) entry which is preliminary data.</text>
</comment>
<evidence type="ECO:0000256" key="1">
    <source>
        <dbReference type="SAM" id="MobiDB-lite"/>
    </source>
</evidence>
<dbReference type="EMBL" id="QFPO01000003">
    <property type="protein sequence ID" value="PZQ18299.1"/>
    <property type="molecule type" value="Genomic_DNA"/>
</dbReference>
<evidence type="ECO:0000313" key="3">
    <source>
        <dbReference type="Proteomes" id="UP000249046"/>
    </source>
</evidence>
<name>A0A2W5KQG6_9GAMM</name>
<feature type="region of interest" description="Disordered" evidence="1">
    <location>
        <begin position="56"/>
        <end position="119"/>
    </location>
</feature>
<feature type="compositionally biased region" description="Pro residues" evidence="1">
    <location>
        <begin position="60"/>
        <end position="72"/>
    </location>
</feature>
<feature type="compositionally biased region" description="Polar residues" evidence="1">
    <location>
        <begin position="109"/>
        <end position="118"/>
    </location>
</feature>
<proteinExistence type="predicted"/>
<reference evidence="2 3" key="1">
    <citation type="submission" date="2017-08" db="EMBL/GenBank/DDBJ databases">
        <title>Infants hospitalized years apart are colonized by the same room-sourced microbial strains.</title>
        <authorList>
            <person name="Brooks B."/>
            <person name="Olm M.R."/>
            <person name="Firek B.A."/>
            <person name="Baker R."/>
            <person name="Thomas B.C."/>
            <person name="Morowitz M.J."/>
            <person name="Banfield J.F."/>
        </authorList>
    </citation>
    <scope>NUCLEOTIDE SEQUENCE [LARGE SCALE GENOMIC DNA]</scope>
    <source>
        <strain evidence="2">S2_005_003_R2_42</strain>
    </source>
</reference>